<dbReference type="PANTHER" id="PTHR39639:SF1">
    <property type="entry name" value="DUF262 DOMAIN-CONTAINING PROTEIN"/>
    <property type="match status" value="1"/>
</dbReference>
<evidence type="ECO:0000313" key="2">
    <source>
        <dbReference type="EMBL" id="MCR6506885.1"/>
    </source>
</evidence>
<protein>
    <submittedName>
        <fullName evidence="2">DUF262 domain-containing protein</fullName>
    </submittedName>
</protein>
<name>A0A9X2NVP3_9BACE</name>
<accession>A0A9X2NVP3</accession>
<dbReference type="RefSeq" id="WP_257939714.1">
    <property type="nucleotide sequence ID" value="NZ_JAMZEE010000003.1"/>
</dbReference>
<evidence type="ECO:0000259" key="1">
    <source>
        <dbReference type="Pfam" id="PF03235"/>
    </source>
</evidence>
<dbReference type="EMBL" id="JAMZEE010000003">
    <property type="protein sequence ID" value="MCR6506885.1"/>
    <property type="molecule type" value="Genomic_DNA"/>
</dbReference>
<proteinExistence type="predicted"/>
<feature type="domain" description="GmrSD restriction endonucleases N-terminal" evidence="1">
    <location>
        <begin position="16"/>
        <end position="157"/>
    </location>
</feature>
<reference evidence="2" key="2">
    <citation type="submission" date="2022-04" db="EMBL/GenBank/DDBJ databases">
        <authorList>
            <person name="Fokt H."/>
            <person name="Baines J."/>
        </authorList>
    </citation>
    <scope>NUCLEOTIDE SEQUENCE</scope>
    <source>
        <strain evidence="2">KH569_7</strain>
    </source>
</reference>
<dbReference type="Proteomes" id="UP001143810">
    <property type="component" value="Unassembled WGS sequence"/>
</dbReference>
<dbReference type="InterPro" id="IPR004919">
    <property type="entry name" value="GmrSD_N"/>
</dbReference>
<dbReference type="AlphaFoldDB" id="A0A9X2NVP3"/>
<dbReference type="PANTHER" id="PTHR39639">
    <property type="entry name" value="CHROMOSOME 16, WHOLE GENOME SHOTGUN SEQUENCE"/>
    <property type="match status" value="1"/>
</dbReference>
<reference evidence="2" key="1">
    <citation type="journal article" date="2022" name="Arch. Microbiol.">
        <title>Bacteroides muris sp. nov. isolated from the cecum of wild-derived house mice.</title>
        <authorList>
            <person name="Fokt H."/>
            <person name="Unni R."/>
            <person name="Repnik U."/>
            <person name="Schmitz R.A."/>
            <person name="Bramkamp M."/>
            <person name="Baines J.F."/>
            <person name="Unterweger D."/>
        </authorList>
    </citation>
    <scope>NUCLEOTIDE SEQUENCE</scope>
    <source>
        <strain evidence="2">KH569_7</strain>
    </source>
</reference>
<gene>
    <name evidence="2" type="ORF">M1B78_01520</name>
</gene>
<organism evidence="2 3">
    <name type="scientific">Bacteroides muris</name>
    <name type="common">ex Fokt et al. 2023</name>
    <dbReference type="NCBI Taxonomy" id="2937417"/>
    <lineage>
        <taxon>Bacteria</taxon>
        <taxon>Pseudomonadati</taxon>
        <taxon>Bacteroidota</taxon>
        <taxon>Bacteroidia</taxon>
        <taxon>Bacteroidales</taxon>
        <taxon>Bacteroidaceae</taxon>
        <taxon>Bacteroides</taxon>
    </lineage>
</organism>
<comment type="caution">
    <text evidence="2">The sequence shown here is derived from an EMBL/GenBank/DDBJ whole genome shotgun (WGS) entry which is preliminary data.</text>
</comment>
<dbReference type="Pfam" id="PF03235">
    <property type="entry name" value="GmrSD_N"/>
    <property type="match status" value="1"/>
</dbReference>
<evidence type="ECO:0000313" key="3">
    <source>
        <dbReference type="Proteomes" id="UP001143810"/>
    </source>
</evidence>
<sequence>MRKQNFQTVSWFNDIYRRDLLNLSPSYQRRSVWSQEYKDFFIDTILLNYPAPALFLFEEIDTNGVAKYNVVDGKQRLTTIFDFVDNKFPISEKATNKNLRGKYFDDLNNDIKINIWNYSFIVEYIPSENESIINDIFDRINRNTAKLSAQELRHAKYSGAFITTSENMTDLFYSELRDNVPRITSQARKQMKDVEFVAQLLLLIEEGPKGYSQEEIDVAFNDRDEEWVNETYVVELFKRAINVIKEIWANDESGKMKGSRLMNQADFYSLFGAIILNLKEGKIYLAPAYYDKLMDFMDKVNDEEYRSNNPSFENYYQNARAASNRTSARKDRIQILQDYLNTNL</sequence>